<dbReference type="EMBL" id="LKCW01000010">
    <property type="protein sequence ID" value="KPM45182.1"/>
    <property type="molecule type" value="Genomic_DNA"/>
</dbReference>
<evidence type="ECO:0000259" key="2">
    <source>
        <dbReference type="Pfam" id="PF03959"/>
    </source>
</evidence>
<accession>A0A0P7BX45</accession>
<dbReference type="Pfam" id="PF03959">
    <property type="entry name" value="FSH1"/>
    <property type="match status" value="1"/>
</dbReference>
<comment type="caution">
    <text evidence="3">The sequence shown here is derived from an EMBL/GenBank/DDBJ whole genome shotgun (WGS) entry which is preliminary data.</text>
</comment>
<dbReference type="InterPro" id="IPR005645">
    <property type="entry name" value="FSH-like_dom"/>
</dbReference>
<gene>
    <name evidence="3" type="ORF">AK830_g1405</name>
</gene>
<dbReference type="OrthoDB" id="414698at2759"/>
<evidence type="ECO:0000313" key="4">
    <source>
        <dbReference type="Proteomes" id="UP000050424"/>
    </source>
</evidence>
<feature type="domain" description="Serine hydrolase" evidence="2">
    <location>
        <begin position="2"/>
        <end position="255"/>
    </location>
</feature>
<protein>
    <recommendedName>
        <fullName evidence="2">Serine hydrolase domain-containing protein</fullName>
    </recommendedName>
</protein>
<dbReference type="PANTHER" id="PTHR48070:SF7">
    <property type="entry name" value="SERINE HYDROLASE FSH DOMAIN-CONTAINING PROTEIN-RELATED"/>
    <property type="match status" value="1"/>
</dbReference>
<dbReference type="Gene3D" id="3.40.50.1820">
    <property type="entry name" value="alpha/beta hydrolase"/>
    <property type="match status" value="1"/>
</dbReference>
<keyword evidence="1" id="KW-0378">Hydrolase</keyword>
<dbReference type="SUPFAM" id="SSF53474">
    <property type="entry name" value="alpha/beta-Hydrolases"/>
    <property type="match status" value="1"/>
</dbReference>
<reference evidence="3 4" key="1">
    <citation type="submission" date="2015-09" db="EMBL/GenBank/DDBJ databases">
        <title>Draft genome of a European isolate of the apple canker pathogen Neonectria ditissima.</title>
        <authorList>
            <person name="Gomez-Cortecero A."/>
            <person name="Harrison R.J."/>
            <person name="Armitage A.D."/>
        </authorList>
    </citation>
    <scope>NUCLEOTIDE SEQUENCE [LARGE SCALE GENOMIC DNA]</scope>
    <source>
        <strain evidence="3 4">R09/05</strain>
    </source>
</reference>
<dbReference type="InterPro" id="IPR050593">
    <property type="entry name" value="LovG"/>
</dbReference>
<evidence type="ECO:0000313" key="3">
    <source>
        <dbReference type="EMBL" id="KPM45182.1"/>
    </source>
</evidence>
<dbReference type="PANTHER" id="PTHR48070">
    <property type="entry name" value="ESTERASE OVCA2"/>
    <property type="match status" value="1"/>
</dbReference>
<name>A0A0P7BX45_9HYPO</name>
<dbReference type="AlphaFoldDB" id="A0A0P7BX45"/>
<dbReference type="STRING" id="78410.A0A0P7BX45"/>
<dbReference type="InterPro" id="IPR029058">
    <property type="entry name" value="AB_hydrolase_fold"/>
</dbReference>
<sequence>MRFLCLHGAGTNSHVLDIQTGPIREALGAKATYEFCDGFCEVEPVQGSSPVRGARSLTNIHHSEIKNIFTGPFYTWYSPGLGGHTLAEAKAELLDLIATEGPFDACMGFSQGAALLAAVIMDHQTRHPYGPNLFQLAVFICGGSPLLATKTLEQNDPDYRPTVDDMSMFTQPWLGPYVPGHEPQADEQWNIFMAQKVKDAGLTIRIPTAHIYGAKDHTVKESLNLRDMCDPRRRVEFDHGGKHEVPRTPRIVQQMATTISRAIDKAMTAH</sequence>
<dbReference type="GO" id="GO:0016787">
    <property type="term" value="F:hydrolase activity"/>
    <property type="evidence" value="ECO:0007669"/>
    <property type="project" value="UniProtKB-KW"/>
</dbReference>
<dbReference type="Proteomes" id="UP000050424">
    <property type="component" value="Unassembled WGS sequence"/>
</dbReference>
<organism evidence="3 4">
    <name type="scientific">Neonectria ditissima</name>
    <dbReference type="NCBI Taxonomy" id="78410"/>
    <lineage>
        <taxon>Eukaryota</taxon>
        <taxon>Fungi</taxon>
        <taxon>Dikarya</taxon>
        <taxon>Ascomycota</taxon>
        <taxon>Pezizomycotina</taxon>
        <taxon>Sordariomycetes</taxon>
        <taxon>Hypocreomycetidae</taxon>
        <taxon>Hypocreales</taxon>
        <taxon>Nectriaceae</taxon>
        <taxon>Neonectria</taxon>
    </lineage>
</organism>
<dbReference type="GO" id="GO:0005737">
    <property type="term" value="C:cytoplasm"/>
    <property type="evidence" value="ECO:0007669"/>
    <property type="project" value="TreeGrafter"/>
</dbReference>
<keyword evidence="4" id="KW-1185">Reference proteome</keyword>
<dbReference type="GO" id="GO:0005634">
    <property type="term" value="C:nucleus"/>
    <property type="evidence" value="ECO:0007669"/>
    <property type="project" value="TreeGrafter"/>
</dbReference>
<proteinExistence type="predicted"/>
<dbReference type="GO" id="GO:0019748">
    <property type="term" value="P:secondary metabolic process"/>
    <property type="evidence" value="ECO:0007669"/>
    <property type="project" value="TreeGrafter"/>
</dbReference>
<evidence type="ECO:0000256" key="1">
    <source>
        <dbReference type="ARBA" id="ARBA00022801"/>
    </source>
</evidence>